<dbReference type="PANTHER" id="PTHR44013">
    <property type="entry name" value="ZINC-TYPE ALCOHOL DEHYDROGENASE-LIKE PROTEIN C16A3.02C"/>
    <property type="match status" value="1"/>
</dbReference>
<protein>
    <submittedName>
        <fullName evidence="2">Zinc-binding dehydrogenase</fullName>
    </submittedName>
</protein>
<accession>A0A1G7AYV2</accession>
<dbReference type="EMBL" id="FMZK01000020">
    <property type="protein sequence ID" value="SDE19999.1"/>
    <property type="molecule type" value="Genomic_DNA"/>
</dbReference>
<evidence type="ECO:0000256" key="1">
    <source>
        <dbReference type="SAM" id="MobiDB-lite"/>
    </source>
</evidence>
<dbReference type="PANTHER" id="PTHR44013:SF1">
    <property type="entry name" value="ZINC-TYPE ALCOHOL DEHYDROGENASE-LIKE PROTEIN C16A3.02C"/>
    <property type="match status" value="1"/>
</dbReference>
<dbReference type="STRING" id="67344.SAMN05216505_12051"/>
<gene>
    <name evidence="2" type="ORF">SAMN05216505_12051</name>
</gene>
<dbReference type="InterPro" id="IPR052733">
    <property type="entry name" value="Chloroplast_QOR"/>
</dbReference>
<evidence type="ECO:0000313" key="2">
    <source>
        <dbReference type="EMBL" id="SDE19999.1"/>
    </source>
</evidence>
<proteinExistence type="predicted"/>
<dbReference type="Proteomes" id="UP000182100">
    <property type="component" value="Unassembled WGS sequence"/>
</dbReference>
<name>A0A1G7AYV2_9ACTN</name>
<organism evidence="2 3">
    <name type="scientific">Streptomyces prasinopilosus</name>
    <dbReference type="NCBI Taxonomy" id="67344"/>
    <lineage>
        <taxon>Bacteria</taxon>
        <taxon>Bacillati</taxon>
        <taxon>Actinomycetota</taxon>
        <taxon>Actinomycetes</taxon>
        <taxon>Kitasatosporales</taxon>
        <taxon>Streptomycetaceae</taxon>
        <taxon>Streptomyces</taxon>
    </lineage>
</organism>
<feature type="compositionally biased region" description="Low complexity" evidence="1">
    <location>
        <begin position="208"/>
        <end position="225"/>
    </location>
</feature>
<keyword evidence="3" id="KW-1185">Reference proteome</keyword>
<dbReference type="Pfam" id="PF13602">
    <property type="entry name" value="ADH_zinc_N_2"/>
    <property type="match status" value="1"/>
</dbReference>
<dbReference type="Gene3D" id="3.90.180.10">
    <property type="entry name" value="Medium-chain alcohol dehydrogenases, catalytic domain"/>
    <property type="match status" value="1"/>
</dbReference>
<feature type="compositionally biased region" description="Low complexity" evidence="1">
    <location>
        <begin position="241"/>
        <end position="251"/>
    </location>
</feature>
<dbReference type="SUPFAM" id="SSF51735">
    <property type="entry name" value="NAD(P)-binding Rossmann-fold domains"/>
    <property type="match status" value="1"/>
</dbReference>
<reference evidence="3" key="1">
    <citation type="submission" date="2016-10" db="EMBL/GenBank/DDBJ databases">
        <authorList>
            <person name="Varghese N."/>
            <person name="Submissions S."/>
        </authorList>
    </citation>
    <scope>NUCLEOTIDE SEQUENCE [LARGE SCALE GENOMIC DNA]</scope>
    <source>
        <strain evidence="3">CGMCC 4.3504</strain>
    </source>
</reference>
<dbReference type="InterPro" id="IPR036291">
    <property type="entry name" value="NAD(P)-bd_dom_sf"/>
</dbReference>
<dbReference type="RefSeq" id="WP_244904971.1">
    <property type="nucleotide sequence ID" value="NZ_FMZK01000020.1"/>
</dbReference>
<feature type="region of interest" description="Disordered" evidence="1">
    <location>
        <begin position="191"/>
        <end position="251"/>
    </location>
</feature>
<dbReference type="Gene3D" id="3.40.50.720">
    <property type="entry name" value="NAD(P)-binding Rossmann-like Domain"/>
    <property type="match status" value="1"/>
</dbReference>
<sequence>MGLTAYQALFDHGKPAAGQRVLVNGAGGAVGGYAVQPAKNAGAHVIATAGPRSSEAVASAGADEVIDRTTTGVTAGVTEPVDVALHLAPVDPAEPAALVTPVRPGGVVVNTTVWMPAPSDEERDVRGVALFVRSDAAQPAQLVALTDRREPRVGVAERVPPAELPAPHARAARGAVHGKVVVVPSTAWHRSFHRRGRATTPGPDLGNAAAPAPTAGATAGPSGAARILPGVRRGPRRVSRSRAGPAGRPCT</sequence>
<dbReference type="AlphaFoldDB" id="A0A1G7AYV2"/>
<evidence type="ECO:0000313" key="3">
    <source>
        <dbReference type="Proteomes" id="UP000182100"/>
    </source>
</evidence>